<reference evidence="1" key="1">
    <citation type="submission" date="2022-08" db="EMBL/GenBank/DDBJ databases">
        <title>Genome Sequence of Fusarium decemcellulare.</title>
        <authorList>
            <person name="Buettner E."/>
        </authorList>
    </citation>
    <scope>NUCLEOTIDE SEQUENCE</scope>
    <source>
        <strain evidence="1">Babe19</strain>
    </source>
</reference>
<evidence type="ECO:0000313" key="1">
    <source>
        <dbReference type="EMBL" id="KAJ3501546.1"/>
    </source>
</evidence>
<comment type="caution">
    <text evidence="1">The sequence shown here is derived from an EMBL/GenBank/DDBJ whole genome shotgun (WGS) entry which is preliminary data.</text>
</comment>
<dbReference type="EMBL" id="JANRMS010005617">
    <property type="protein sequence ID" value="KAJ3501546.1"/>
    <property type="molecule type" value="Genomic_DNA"/>
</dbReference>
<protein>
    <submittedName>
        <fullName evidence="1">Uncharacterized protein</fullName>
    </submittedName>
</protein>
<keyword evidence="2" id="KW-1185">Reference proteome</keyword>
<accession>A0ACC1RBH4</accession>
<dbReference type="Proteomes" id="UP001148629">
    <property type="component" value="Unassembled WGS sequence"/>
</dbReference>
<evidence type="ECO:0000313" key="2">
    <source>
        <dbReference type="Proteomes" id="UP001148629"/>
    </source>
</evidence>
<gene>
    <name evidence="1" type="ORF">NM208_g16912</name>
</gene>
<proteinExistence type="predicted"/>
<name>A0ACC1RBH4_9HYPO</name>
<organism evidence="1 2">
    <name type="scientific">Fusarium decemcellulare</name>
    <dbReference type="NCBI Taxonomy" id="57161"/>
    <lineage>
        <taxon>Eukaryota</taxon>
        <taxon>Fungi</taxon>
        <taxon>Dikarya</taxon>
        <taxon>Ascomycota</taxon>
        <taxon>Pezizomycotina</taxon>
        <taxon>Sordariomycetes</taxon>
        <taxon>Hypocreomycetidae</taxon>
        <taxon>Hypocreales</taxon>
        <taxon>Nectriaceae</taxon>
        <taxon>Fusarium</taxon>
        <taxon>Fusarium decemcellulare species complex</taxon>
    </lineage>
</organism>
<sequence length="332" mass="37706">MMMHPDIHNPAYPQHHEVQGHYDLPHMFYPQGPAPVGPFPQAALNTYGVMPAHPSARADEHLSELERFEAYYAQYESTYNRHIPQLNKTACAPCVDRMMTKAGKGHLCVKQPLTKQSVKACQYCHDKRHTCVTATFPDSIDISKAFAKASWFAAWEAPETETETSRIQAKVRRESKDKDIPNLEFPPNWKTIVDQHKEHQTLRRKTMLDVQLSLQEQSDKIENVDNQLEALKKTVERGLKAQAEGVQQYNDSRLAAMDVKLDVLVARLPDIGERQRLMDENARLEAEVRHLRAACPGATGNLSRSAGWGLMVVPVGPETEMGDGLLRWWVEY</sequence>